<keyword evidence="2" id="KW-0732">Signal</keyword>
<organism evidence="3 4">
    <name type="scientific">Ancylostoma ceylanicum</name>
    <dbReference type="NCBI Taxonomy" id="53326"/>
    <lineage>
        <taxon>Eukaryota</taxon>
        <taxon>Metazoa</taxon>
        <taxon>Ecdysozoa</taxon>
        <taxon>Nematoda</taxon>
        <taxon>Chromadorea</taxon>
        <taxon>Rhabditida</taxon>
        <taxon>Rhabditina</taxon>
        <taxon>Rhabditomorpha</taxon>
        <taxon>Strongyloidea</taxon>
        <taxon>Ancylostomatidae</taxon>
        <taxon>Ancylostomatinae</taxon>
        <taxon>Ancylostoma</taxon>
    </lineage>
</organism>
<evidence type="ECO:0000313" key="4">
    <source>
        <dbReference type="Proteomes" id="UP000024635"/>
    </source>
</evidence>
<feature type="chain" id="PRO_5001488313" evidence="2">
    <location>
        <begin position="18"/>
        <end position="732"/>
    </location>
</feature>
<feature type="compositionally biased region" description="Basic residues" evidence="1">
    <location>
        <begin position="93"/>
        <end position="111"/>
    </location>
</feature>
<feature type="region of interest" description="Disordered" evidence="1">
    <location>
        <begin position="278"/>
        <end position="301"/>
    </location>
</feature>
<feature type="compositionally biased region" description="Basic and acidic residues" evidence="1">
    <location>
        <begin position="83"/>
        <end position="92"/>
    </location>
</feature>
<dbReference type="EMBL" id="JARK01001375">
    <property type="protein sequence ID" value="EYC14682.1"/>
    <property type="molecule type" value="Genomic_DNA"/>
</dbReference>
<reference evidence="4" key="1">
    <citation type="journal article" date="2015" name="Nat. Genet.">
        <title>The genome and transcriptome of the zoonotic hookworm Ancylostoma ceylanicum identify infection-specific gene families.</title>
        <authorList>
            <person name="Schwarz E.M."/>
            <person name="Hu Y."/>
            <person name="Antoshechkin I."/>
            <person name="Miller M.M."/>
            <person name="Sternberg P.W."/>
            <person name="Aroian R.V."/>
        </authorList>
    </citation>
    <scope>NUCLEOTIDE SEQUENCE</scope>
    <source>
        <strain evidence="4">HY135</strain>
    </source>
</reference>
<dbReference type="Proteomes" id="UP000024635">
    <property type="component" value="Unassembled WGS sequence"/>
</dbReference>
<comment type="caution">
    <text evidence="3">The sequence shown here is derived from an EMBL/GenBank/DDBJ whole genome shotgun (WGS) entry which is preliminary data.</text>
</comment>
<name>A0A016UIM2_9BILA</name>
<sequence>MWLWWAAVFSLLAIGSGKVEDSSVISDDDVREFNEDSNVEFEIDLRPWRAFSFPICFIFHALPPRTIERRVLTVDSEGNVIGEKRNGGESRMAHRRVAKQISRRTQPRTRSSRPPQTLLLRRPLSRIDPHRPIPPRTPPRIDDISRRTWARTRVLSQRPNSVNFPLSKSTRIRPSLAAFTRAPLQFPPPHSTRRIVDNTMRAITLPLPIEPPRWTSRPVIRFSRPPTNNILTAHDRILPRPRIGTVGAIAAQRPFEPSEADIEQAVIKAILESSTIASRRRPGLRRPNLRPTPALSGFPHSHVTQMGFSTPIVSSTAQREDHFTRPFVASFTTANPRFSGAHSEDNIETEAIIPVFTTTPIPVARLEKTLTATSSLPTSPGRRISLVFGREQISRQRSRSRGLHKHSSFSSSFSHSGTANVNRTRFTTETPFFRKHLSTSVKVTETPSTIVFHTQLSTSIETTQTSTSVTPSTTTFNPPREETSRLALITPISTFPTVAETSRTAFTELTTPSALTTETADLQPLRTTFSTSAIPDSEESQSSTTPFITVHLPVVPLTTQTTTDATSTTATEELMDSESQELSREDSSLEKTTERPLRPDDKSRESTVEGTTATTVSLEQTRGPPAPPPVVNSQADNQTTASELKEELNKNVIEGEQLTVLPPSPLPPTTTQSIQEIGAPGAEPPSDSVVAELNNADNFMEVARRLQLIRDNFALKRHRRSGEDSFTDRGQS</sequence>
<feature type="region of interest" description="Disordered" evidence="1">
    <location>
        <begin position="391"/>
        <end position="421"/>
    </location>
</feature>
<feature type="compositionally biased region" description="Polar residues" evidence="1">
    <location>
        <begin position="631"/>
        <end position="642"/>
    </location>
</feature>
<feature type="compositionally biased region" description="Basic and acidic residues" evidence="1">
    <location>
        <begin position="581"/>
        <end position="607"/>
    </location>
</feature>
<protein>
    <submittedName>
        <fullName evidence="3">Uncharacterized protein</fullName>
    </submittedName>
</protein>
<evidence type="ECO:0000256" key="1">
    <source>
        <dbReference type="SAM" id="MobiDB-lite"/>
    </source>
</evidence>
<accession>A0A016UIM2</accession>
<evidence type="ECO:0000313" key="3">
    <source>
        <dbReference type="EMBL" id="EYC14682.1"/>
    </source>
</evidence>
<dbReference type="STRING" id="53326.A0A016UIM2"/>
<feature type="compositionally biased region" description="Basic residues" evidence="1">
    <location>
        <begin position="278"/>
        <end position="288"/>
    </location>
</feature>
<proteinExistence type="predicted"/>
<gene>
    <name evidence="3" type="primary">Acey_s0039.g102</name>
    <name evidence="3" type="ORF">Y032_0039g102</name>
</gene>
<feature type="compositionally biased region" description="Low complexity" evidence="1">
    <location>
        <begin position="559"/>
        <end position="571"/>
    </location>
</feature>
<feature type="compositionally biased region" description="Low complexity" evidence="1">
    <location>
        <begin position="112"/>
        <end position="122"/>
    </location>
</feature>
<keyword evidence="4" id="KW-1185">Reference proteome</keyword>
<dbReference type="AlphaFoldDB" id="A0A016UIM2"/>
<feature type="region of interest" description="Disordered" evidence="1">
    <location>
        <begin position="659"/>
        <end position="687"/>
    </location>
</feature>
<evidence type="ECO:0000256" key="2">
    <source>
        <dbReference type="SAM" id="SignalP"/>
    </source>
</evidence>
<feature type="compositionally biased region" description="Polar residues" evidence="1">
    <location>
        <begin position="608"/>
        <end position="620"/>
    </location>
</feature>
<dbReference type="OrthoDB" id="5877987at2759"/>
<feature type="signal peptide" evidence="2">
    <location>
        <begin position="1"/>
        <end position="17"/>
    </location>
</feature>
<feature type="compositionally biased region" description="Basic residues" evidence="1">
    <location>
        <begin position="396"/>
        <end position="407"/>
    </location>
</feature>
<feature type="region of interest" description="Disordered" evidence="1">
    <location>
        <begin position="559"/>
        <end position="642"/>
    </location>
</feature>
<feature type="region of interest" description="Disordered" evidence="1">
    <location>
        <begin position="83"/>
        <end position="142"/>
    </location>
</feature>